<dbReference type="AlphaFoldDB" id="A0A915ZR09"/>
<organism evidence="2 3">
    <name type="scientific">Rhizophagus irregularis</name>
    <dbReference type="NCBI Taxonomy" id="588596"/>
    <lineage>
        <taxon>Eukaryota</taxon>
        <taxon>Fungi</taxon>
        <taxon>Fungi incertae sedis</taxon>
        <taxon>Mucoromycota</taxon>
        <taxon>Glomeromycotina</taxon>
        <taxon>Glomeromycetes</taxon>
        <taxon>Glomerales</taxon>
        <taxon>Glomeraceae</taxon>
        <taxon>Rhizophagus</taxon>
    </lineage>
</organism>
<dbReference type="Proteomes" id="UP000684084">
    <property type="component" value="Unassembled WGS sequence"/>
</dbReference>
<gene>
    <name evidence="2" type="ORF">CHRIB12_LOCUS19857</name>
</gene>
<accession>A0A915ZR09</accession>
<dbReference type="EMBL" id="CAGKOT010000056">
    <property type="protein sequence ID" value="CAB5386761.1"/>
    <property type="molecule type" value="Genomic_DNA"/>
</dbReference>
<evidence type="ECO:0000313" key="2">
    <source>
        <dbReference type="EMBL" id="CAB5386761.1"/>
    </source>
</evidence>
<evidence type="ECO:0000256" key="1">
    <source>
        <dbReference type="SAM" id="MobiDB-lite"/>
    </source>
</evidence>
<name>A0A915ZR09_9GLOM</name>
<evidence type="ECO:0000313" key="3">
    <source>
        <dbReference type="Proteomes" id="UP000684084"/>
    </source>
</evidence>
<sequence length="282" mass="32563">MNKSYKSLNPEKDFRQQIKSIFKACKVQQGQIATFPSPINIKNIKHLSTDDIGICHECNKKRPYKNWCNPCYSSHFKKSFGEKCWNRCNYGVKVILKTFMNDDDFADFLHEPKAHLNCCIPNAHISSLYGFTQDPVTNQYLMVLEYSSDAHDIKLIMEICNGCRPDIVKETPNAYVSLMKRCWHSDPAKRPTAEELVYLIKELSTYTCFKKINLSEKESLKINLMNSLKNTHPLAIYSSKLLPTLFTDHDQDDNEDDDDQLSEYDDSVESSPLILLNNNNLL</sequence>
<feature type="region of interest" description="Disordered" evidence="1">
    <location>
        <begin position="248"/>
        <end position="267"/>
    </location>
</feature>
<reference evidence="2" key="1">
    <citation type="submission" date="2020-05" db="EMBL/GenBank/DDBJ databases">
        <authorList>
            <person name="Rincon C."/>
            <person name="Sanders R I."/>
            <person name="Robbins C."/>
            <person name="Chaturvedi A."/>
        </authorList>
    </citation>
    <scope>NUCLEOTIDE SEQUENCE</scope>
    <source>
        <strain evidence="2">CHB12</strain>
    </source>
</reference>
<dbReference type="VEuPathDB" id="FungiDB:RhiirFUN_006803"/>
<protein>
    <recommendedName>
        <fullName evidence="4">Serine-threonine/tyrosine-protein kinase catalytic domain-containing protein</fullName>
    </recommendedName>
</protein>
<dbReference type="OrthoDB" id="1668230at2759"/>
<proteinExistence type="predicted"/>
<feature type="compositionally biased region" description="Acidic residues" evidence="1">
    <location>
        <begin position="250"/>
        <end position="267"/>
    </location>
</feature>
<evidence type="ECO:0008006" key="4">
    <source>
        <dbReference type="Google" id="ProtNLM"/>
    </source>
</evidence>
<comment type="caution">
    <text evidence="2">The sequence shown here is derived from an EMBL/GenBank/DDBJ whole genome shotgun (WGS) entry which is preliminary data.</text>
</comment>